<proteinExistence type="predicted"/>
<organism evidence="2 3">
    <name type="scientific">Phytophthora fragariaefolia</name>
    <dbReference type="NCBI Taxonomy" id="1490495"/>
    <lineage>
        <taxon>Eukaryota</taxon>
        <taxon>Sar</taxon>
        <taxon>Stramenopiles</taxon>
        <taxon>Oomycota</taxon>
        <taxon>Peronosporomycetes</taxon>
        <taxon>Peronosporales</taxon>
        <taxon>Peronosporaceae</taxon>
        <taxon>Phytophthora</taxon>
    </lineage>
</organism>
<feature type="region of interest" description="Disordered" evidence="1">
    <location>
        <begin position="1"/>
        <end position="142"/>
    </location>
</feature>
<evidence type="ECO:0000256" key="1">
    <source>
        <dbReference type="SAM" id="MobiDB-lite"/>
    </source>
</evidence>
<keyword evidence="3" id="KW-1185">Reference proteome</keyword>
<evidence type="ECO:0000313" key="2">
    <source>
        <dbReference type="EMBL" id="GMF58797.1"/>
    </source>
</evidence>
<protein>
    <submittedName>
        <fullName evidence="2">Unnamed protein product</fullName>
    </submittedName>
</protein>
<dbReference type="InterPro" id="IPR043502">
    <property type="entry name" value="DNA/RNA_pol_sf"/>
</dbReference>
<feature type="compositionally biased region" description="Basic residues" evidence="1">
    <location>
        <begin position="238"/>
        <end position="254"/>
    </location>
</feature>
<evidence type="ECO:0000313" key="3">
    <source>
        <dbReference type="Proteomes" id="UP001165121"/>
    </source>
</evidence>
<dbReference type="PANTHER" id="PTHR24559:SF444">
    <property type="entry name" value="REVERSE TRANSCRIPTASE DOMAIN-CONTAINING PROTEIN"/>
    <property type="match status" value="1"/>
</dbReference>
<gene>
    <name evidence="2" type="ORF">Pfra01_002534200</name>
</gene>
<dbReference type="AlphaFoldDB" id="A0A9W7D573"/>
<dbReference type="EMBL" id="BSXT01004738">
    <property type="protein sequence ID" value="GMF58797.1"/>
    <property type="molecule type" value="Genomic_DNA"/>
</dbReference>
<comment type="caution">
    <text evidence="2">The sequence shown here is derived from an EMBL/GenBank/DDBJ whole genome shotgun (WGS) entry which is preliminary data.</text>
</comment>
<dbReference type="InterPro" id="IPR053134">
    <property type="entry name" value="RNA-dir_DNA_polymerase"/>
</dbReference>
<sequence length="564" mass="62330">MEEAERMSAAGDGAGAEREHTTSSPVTPTSTTKKESANNARKELVAEKEASAEQVADAKERTTPRRGLMKAQEAERGSARAAKHWERAQRRRAGREEQPSQHCPRCIAVQDVRQAPSARAVGPEEEANDNDMGPGVTAEQKFDMPEPSDQFVEALKWSVQAHTAVREVKKRQDTLVDKLANLAMSDARRLELQAAGNVAGENDTRRGVAQQMLAAAAGLKVISADEWRDDEDTPVKASRARRPNQKKVRKGRTKALRQWERQAVPDFCPEGTFKAMGAMQRHRVKNARRLSEEDVEAETLVLPHATDSLKKIARQKMTRRCYEYHSGSINEPPCVKALDGFTQPVRVAKLRAARAEMMDLLPTATMEIKGERKPAKIDTGAQYSAAGESWAPYGIKLDAPPPVDFMEGFGGAAVKTERKSKAGWVAGILGSQAEPLSNKKDLALGDMGDEDKELMLNLLRRYPALLEPQKGRPPTTTLDIEHEIHTDNEALIKVRARRHAQLEHEVIDKALGEILDGGVVEEGHGAWGFPVVLVKKKDGSARWFCIDYRMLNAITKKDSNRCPG</sequence>
<feature type="compositionally biased region" description="Basic and acidic residues" evidence="1">
    <location>
        <begin position="32"/>
        <end position="63"/>
    </location>
</feature>
<name>A0A9W7D573_9STRA</name>
<feature type="compositionally biased region" description="Low complexity" evidence="1">
    <location>
        <begin position="22"/>
        <end position="31"/>
    </location>
</feature>
<dbReference type="Gene3D" id="3.10.10.10">
    <property type="entry name" value="HIV Type 1 Reverse Transcriptase, subunit A, domain 1"/>
    <property type="match status" value="1"/>
</dbReference>
<dbReference type="SUPFAM" id="SSF56672">
    <property type="entry name" value="DNA/RNA polymerases"/>
    <property type="match status" value="1"/>
</dbReference>
<dbReference type="Proteomes" id="UP001165121">
    <property type="component" value="Unassembled WGS sequence"/>
</dbReference>
<reference evidence="2" key="1">
    <citation type="submission" date="2023-04" db="EMBL/GenBank/DDBJ databases">
        <title>Phytophthora fragariaefolia NBRC 109709.</title>
        <authorList>
            <person name="Ichikawa N."/>
            <person name="Sato H."/>
            <person name="Tonouchi N."/>
        </authorList>
    </citation>
    <scope>NUCLEOTIDE SEQUENCE</scope>
    <source>
        <strain evidence="2">NBRC 109709</strain>
    </source>
</reference>
<dbReference type="PANTHER" id="PTHR24559">
    <property type="entry name" value="TRANSPOSON TY3-I GAG-POL POLYPROTEIN"/>
    <property type="match status" value="1"/>
</dbReference>
<feature type="compositionally biased region" description="Basic and acidic residues" evidence="1">
    <location>
        <begin position="72"/>
        <end position="99"/>
    </location>
</feature>
<dbReference type="OrthoDB" id="145833at2759"/>
<accession>A0A9W7D573</accession>
<feature type="region of interest" description="Disordered" evidence="1">
    <location>
        <begin position="230"/>
        <end position="254"/>
    </location>
</feature>